<reference evidence="3 4" key="1">
    <citation type="submission" date="2022-03" db="EMBL/GenBank/DDBJ databases">
        <authorList>
            <person name="Koch H."/>
        </authorList>
    </citation>
    <scope>NUCLEOTIDE SEQUENCE [LARGE SCALE GENOMIC DNA]</scope>
    <source>
        <strain evidence="3 4">G1</strain>
    </source>
</reference>
<feature type="region of interest" description="Disordered" evidence="1">
    <location>
        <begin position="37"/>
        <end position="65"/>
    </location>
</feature>
<sequence length="198" mass="22042">MIRSFLALFVLLSIAVTAHAFDVEKLILDGASRIRESAPRDEAGQDEAPRPSKSRPSAPAAGEDDHFIQPDDVFIAERPLGSHAWISVQLAKVTTAPSPQTKDEGEFFRVTDGTSHWTRHYWKTRIARSDEIKLGAVMIMFEGRSSKGVYQAPDKKSSARRDNWFMAKITDTSDLYKGYVTVSGGYKTSPANLRVIVR</sequence>
<feature type="signal peptide" evidence="2">
    <location>
        <begin position="1"/>
        <end position="20"/>
    </location>
</feature>
<name>A0ABN8HMN3_9BACT</name>
<accession>A0ABN8HMN3</accession>
<proteinExistence type="predicted"/>
<evidence type="ECO:0000256" key="1">
    <source>
        <dbReference type="SAM" id="MobiDB-lite"/>
    </source>
</evidence>
<evidence type="ECO:0000313" key="4">
    <source>
        <dbReference type="Proteomes" id="UP001295463"/>
    </source>
</evidence>
<organism evidence="3 4">
    <name type="scientific">Trichlorobacter ammonificans</name>
    <dbReference type="NCBI Taxonomy" id="2916410"/>
    <lineage>
        <taxon>Bacteria</taxon>
        <taxon>Pseudomonadati</taxon>
        <taxon>Thermodesulfobacteriota</taxon>
        <taxon>Desulfuromonadia</taxon>
        <taxon>Geobacterales</taxon>
        <taxon>Geobacteraceae</taxon>
        <taxon>Trichlorobacter</taxon>
    </lineage>
</organism>
<gene>
    <name evidence="3" type="ORF">GEAMG1_2471</name>
</gene>
<keyword evidence="2" id="KW-0732">Signal</keyword>
<dbReference type="Proteomes" id="UP001295463">
    <property type="component" value="Chromosome"/>
</dbReference>
<evidence type="ECO:0000256" key="2">
    <source>
        <dbReference type="SAM" id="SignalP"/>
    </source>
</evidence>
<dbReference type="RefSeq" id="WP_305733067.1">
    <property type="nucleotide sequence ID" value="NZ_OW150024.1"/>
</dbReference>
<feature type="chain" id="PRO_5046061651" evidence="2">
    <location>
        <begin position="21"/>
        <end position="198"/>
    </location>
</feature>
<protein>
    <submittedName>
        <fullName evidence="3">Uncharacterized protein</fullName>
    </submittedName>
</protein>
<evidence type="ECO:0000313" key="3">
    <source>
        <dbReference type="EMBL" id="CAH2032307.1"/>
    </source>
</evidence>
<keyword evidence="4" id="KW-1185">Reference proteome</keyword>
<dbReference type="EMBL" id="OW150024">
    <property type="protein sequence ID" value="CAH2032307.1"/>
    <property type="molecule type" value="Genomic_DNA"/>
</dbReference>
<feature type="compositionally biased region" description="Basic and acidic residues" evidence="1">
    <location>
        <begin position="37"/>
        <end position="50"/>
    </location>
</feature>